<evidence type="ECO:0000313" key="1">
    <source>
        <dbReference type="EMBL" id="POB00151.1"/>
    </source>
</evidence>
<evidence type="ECO:0000313" key="2">
    <source>
        <dbReference type="Proteomes" id="UP000236416"/>
    </source>
</evidence>
<protein>
    <submittedName>
        <fullName evidence="1">Uncharacterized protein</fullName>
    </submittedName>
</protein>
<accession>A0A2K4MSS3</accession>
<dbReference type="EMBL" id="PPTF01000013">
    <property type="protein sequence ID" value="POB00151.1"/>
    <property type="molecule type" value="Genomic_DNA"/>
</dbReference>
<dbReference type="AlphaFoldDB" id="A0A2K4MSS3"/>
<gene>
    <name evidence="1" type="ORF">C2134_02870</name>
</gene>
<sequence length="213" mass="24145">MPARPAGQSAVSESRQLANYVLARMKGLFPDRLTKKLPSMELVQLFVATLADEMERRGITRDMVEAGLRRIASECEWPPIDVPVFLRFCMPVRDYEAAFREAQRLASMRHQKMGGQPEDWSHPAVYWAASRFGWFEMRNSSWQAASARWVAVLDEVLTWRQWPKIDRVAITVEGGLQTKAVQRRELANMRQILAGAVAGGAAAPGFERDRVVE</sequence>
<reference evidence="1 2" key="1">
    <citation type="submission" date="2018-01" db="EMBL/GenBank/DDBJ databases">
        <title>Genomic Sequence of Chromobacterium MWU13-2610 from wild cranberry bogs within the Cape Cod National Seashore.</title>
        <authorList>
            <person name="O'Hara-Hanley K."/>
            <person name="Soby S."/>
            <person name="Harrison A."/>
        </authorList>
    </citation>
    <scope>NUCLEOTIDE SEQUENCE [LARGE SCALE GENOMIC DNA]</scope>
    <source>
        <strain evidence="1 2">MWU13-2610</strain>
    </source>
</reference>
<name>A0A2K4MSS3_9NEIS</name>
<comment type="caution">
    <text evidence="1">The sequence shown here is derived from an EMBL/GenBank/DDBJ whole genome shotgun (WGS) entry which is preliminary data.</text>
</comment>
<proteinExistence type="predicted"/>
<organism evidence="1 2">
    <name type="scientific">Chromobacterium sinusclupearum</name>
    <dbReference type="NCBI Taxonomy" id="2077146"/>
    <lineage>
        <taxon>Bacteria</taxon>
        <taxon>Pseudomonadati</taxon>
        <taxon>Pseudomonadota</taxon>
        <taxon>Betaproteobacteria</taxon>
        <taxon>Neisseriales</taxon>
        <taxon>Chromobacteriaceae</taxon>
        <taxon>Chromobacterium</taxon>
    </lineage>
</organism>
<dbReference type="Proteomes" id="UP000236416">
    <property type="component" value="Unassembled WGS sequence"/>
</dbReference>
<keyword evidence="2" id="KW-1185">Reference proteome</keyword>